<reference evidence="1" key="1">
    <citation type="journal article" date="2018" name="Nat. Genet.">
        <title>Extensive intraspecific gene order and gene structural variations between Mo17 and other maize genomes.</title>
        <authorList>
            <person name="Sun S."/>
            <person name="Zhou Y."/>
            <person name="Chen J."/>
            <person name="Shi J."/>
            <person name="Zhao H."/>
            <person name="Zhao H."/>
            <person name="Song W."/>
            <person name="Zhang M."/>
            <person name="Cui Y."/>
            <person name="Dong X."/>
            <person name="Liu H."/>
            <person name="Ma X."/>
            <person name="Jiao Y."/>
            <person name="Wang B."/>
            <person name="Wei X."/>
            <person name="Stein J.C."/>
            <person name="Glaubitz J.C."/>
            <person name="Lu F."/>
            <person name="Yu G."/>
            <person name="Liang C."/>
            <person name="Fengler K."/>
            <person name="Li B."/>
            <person name="Rafalski A."/>
            <person name="Schnable P.S."/>
            <person name="Ware D.H."/>
            <person name="Buckler E.S."/>
            <person name="Lai J."/>
        </authorList>
    </citation>
    <scope>NUCLEOTIDE SEQUENCE [LARGE SCALE GENOMIC DNA]</scope>
    <source>
        <tissue evidence="1">Seedling</tissue>
    </source>
</reference>
<comment type="caution">
    <text evidence="1">The sequence shown here is derived from an EMBL/GenBank/DDBJ whole genome shotgun (WGS) entry which is preliminary data.</text>
</comment>
<protein>
    <submittedName>
        <fullName evidence="1">Uncharacterized protein</fullName>
    </submittedName>
</protein>
<dbReference type="AlphaFoldDB" id="A0A3L6F9S5"/>
<evidence type="ECO:0000313" key="1">
    <source>
        <dbReference type="EMBL" id="PWZ29081.1"/>
    </source>
</evidence>
<dbReference type="EMBL" id="NCVQ01000005">
    <property type="protein sequence ID" value="PWZ29081.1"/>
    <property type="molecule type" value="Genomic_DNA"/>
</dbReference>
<sequence>MSLKLNDLDLMVSSFSYQMSYQPWTDNPHDDQEIVLRVKKILM</sequence>
<organism evidence="1">
    <name type="scientific">Zea mays</name>
    <name type="common">Maize</name>
    <dbReference type="NCBI Taxonomy" id="4577"/>
    <lineage>
        <taxon>Eukaryota</taxon>
        <taxon>Viridiplantae</taxon>
        <taxon>Streptophyta</taxon>
        <taxon>Embryophyta</taxon>
        <taxon>Tracheophyta</taxon>
        <taxon>Spermatophyta</taxon>
        <taxon>Magnoliopsida</taxon>
        <taxon>Liliopsida</taxon>
        <taxon>Poales</taxon>
        <taxon>Poaceae</taxon>
        <taxon>PACMAD clade</taxon>
        <taxon>Panicoideae</taxon>
        <taxon>Andropogonodae</taxon>
        <taxon>Andropogoneae</taxon>
        <taxon>Tripsacinae</taxon>
        <taxon>Zea</taxon>
    </lineage>
</organism>
<dbReference type="Proteomes" id="UP000251960">
    <property type="component" value="Chromosome 4"/>
</dbReference>
<name>A0A3L6F9S5_MAIZE</name>
<proteinExistence type="predicted"/>
<accession>A0A3L6F9S5</accession>
<gene>
    <name evidence="1" type="ORF">Zm00014a_000268</name>
</gene>